<dbReference type="Gene3D" id="1.10.287.470">
    <property type="entry name" value="Helix hairpin bin"/>
    <property type="match status" value="1"/>
</dbReference>
<dbReference type="InterPro" id="IPR050739">
    <property type="entry name" value="MFP"/>
</dbReference>
<evidence type="ECO:0000313" key="4">
    <source>
        <dbReference type="EMBL" id="PYD48651.1"/>
    </source>
</evidence>
<dbReference type="InterPro" id="IPR058634">
    <property type="entry name" value="AaeA-lik-b-barrel"/>
</dbReference>
<evidence type="ECO:0000256" key="1">
    <source>
        <dbReference type="SAM" id="Phobius"/>
    </source>
</evidence>
<dbReference type="Pfam" id="PF25963">
    <property type="entry name" value="Beta-barrel_AAEA"/>
    <property type="match status" value="1"/>
</dbReference>
<dbReference type="PRINTS" id="PR01490">
    <property type="entry name" value="RTXTOXIND"/>
</dbReference>
<dbReference type="Pfam" id="PF25917">
    <property type="entry name" value="BSH_RND"/>
    <property type="match status" value="1"/>
</dbReference>
<keyword evidence="1" id="KW-1133">Transmembrane helix</keyword>
<dbReference type="SUPFAM" id="SSF111369">
    <property type="entry name" value="HlyD-like secretion proteins"/>
    <property type="match status" value="2"/>
</dbReference>
<dbReference type="Gene3D" id="2.40.30.170">
    <property type="match status" value="1"/>
</dbReference>
<feature type="domain" description="p-hydroxybenzoic acid efflux pump subunit AaeA-like beta-barrel" evidence="3">
    <location>
        <begin position="261"/>
        <end position="354"/>
    </location>
</feature>
<dbReference type="Proteomes" id="UP000248116">
    <property type="component" value="Unassembled WGS sequence"/>
</dbReference>
<keyword evidence="1" id="KW-0472">Membrane</keyword>
<gene>
    <name evidence="4" type="ORF">C3920_03595</name>
</gene>
<evidence type="ECO:0000313" key="5">
    <source>
        <dbReference type="Proteomes" id="UP000248116"/>
    </source>
</evidence>
<keyword evidence="1" id="KW-0812">Transmembrane</keyword>
<proteinExistence type="predicted"/>
<dbReference type="InterPro" id="IPR058625">
    <property type="entry name" value="MdtA-like_BSH"/>
</dbReference>
<dbReference type="EMBL" id="PRCW01000028">
    <property type="protein sequence ID" value="PYD48651.1"/>
    <property type="molecule type" value="Genomic_DNA"/>
</dbReference>
<dbReference type="PANTHER" id="PTHR30386">
    <property type="entry name" value="MEMBRANE FUSION SUBUNIT OF EMRAB-TOLC MULTIDRUG EFFLUX PUMP"/>
    <property type="match status" value="1"/>
</dbReference>
<protein>
    <submittedName>
        <fullName evidence="4">Hemolysin D</fullName>
    </submittedName>
</protein>
<reference evidence="4 5" key="1">
    <citation type="submission" date="2018-02" db="EMBL/GenBank/DDBJ databases">
        <authorList>
            <person name="Skraban J."/>
            <person name="Trcek J."/>
        </authorList>
    </citation>
    <scope>NUCLEOTIDE SEQUENCE [LARGE SCALE GENOMIC DNA]</scope>
    <source>
        <strain evidence="4 5">AV446</strain>
    </source>
</reference>
<comment type="caution">
    <text evidence="4">The sequence shown here is derived from an EMBL/GenBank/DDBJ whole genome shotgun (WGS) entry which is preliminary data.</text>
</comment>
<evidence type="ECO:0000259" key="2">
    <source>
        <dbReference type="Pfam" id="PF25917"/>
    </source>
</evidence>
<dbReference type="PANTHER" id="PTHR30386:SF24">
    <property type="entry name" value="MULTIDRUG RESISTANCE EFFLUX PUMP"/>
    <property type="match status" value="1"/>
</dbReference>
<name>A0ABX5P5D5_9PROT</name>
<evidence type="ECO:0000259" key="3">
    <source>
        <dbReference type="Pfam" id="PF25963"/>
    </source>
</evidence>
<keyword evidence="5" id="KW-1185">Reference proteome</keyword>
<feature type="transmembrane region" description="Helical" evidence="1">
    <location>
        <begin position="22"/>
        <end position="40"/>
    </location>
</feature>
<accession>A0ABX5P5D5</accession>
<sequence length="363" mass="39101">MTRDVLPEGTNRFGDRSSIKKAAVIIIVLVIVVAALLLLYRHMTVGRYLVSTNDAYMKADSSLISPKISGYITEVAVGDDQFVHTGQILARIDDRDYKTALDQAQATVQAEDASVKNYDARIAAQQAVIRQADAAVEKALASFEFLKRNDLRRKKMATIGFGSTEQADSADTDTREQSAALTGLRAAAEAARQEVQVLTAARTMALASLQHAQAAKHQAELNLSYTTIVAPIDGTVAARTLRQGQYVQAGTQLLALVPLQSVYVIANYKETQLTDVIPGQEATVSVDTFPDELIHGHVDSIAAASGLEFSLLPPDNATGNFTKIVQRIPVRIVIPADTTLLGRLRPGMSVTVSINTKTRGTTP</sequence>
<dbReference type="Gene3D" id="2.40.50.100">
    <property type="match status" value="1"/>
</dbReference>
<feature type="domain" description="Multidrug resistance protein MdtA-like barrel-sandwich hybrid" evidence="2">
    <location>
        <begin position="64"/>
        <end position="257"/>
    </location>
</feature>
<organism evidence="4 5">
    <name type="scientific">Novacetimonas pomaceti</name>
    <dbReference type="NCBI Taxonomy" id="2021998"/>
    <lineage>
        <taxon>Bacteria</taxon>
        <taxon>Pseudomonadati</taxon>
        <taxon>Pseudomonadota</taxon>
        <taxon>Alphaproteobacteria</taxon>
        <taxon>Acetobacterales</taxon>
        <taxon>Acetobacteraceae</taxon>
        <taxon>Novacetimonas</taxon>
    </lineage>
</organism>